<dbReference type="SUPFAM" id="SSF52833">
    <property type="entry name" value="Thioredoxin-like"/>
    <property type="match status" value="1"/>
</dbReference>
<dbReference type="InterPro" id="IPR019479">
    <property type="entry name" value="Peroxiredoxin_C"/>
</dbReference>
<dbReference type="PANTHER" id="PTHR43503:SF4">
    <property type="entry name" value="PEROXIREDOXIN-6"/>
    <property type="match status" value="1"/>
</dbReference>
<dbReference type="Pfam" id="PF10417">
    <property type="entry name" value="1-cysPrx_C"/>
    <property type="match status" value="1"/>
</dbReference>
<dbReference type="GO" id="GO:0005829">
    <property type="term" value="C:cytosol"/>
    <property type="evidence" value="ECO:0007669"/>
    <property type="project" value="TreeGrafter"/>
</dbReference>
<dbReference type="PROSITE" id="PS51352">
    <property type="entry name" value="THIOREDOXIN_2"/>
    <property type="match status" value="1"/>
</dbReference>
<gene>
    <name evidence="9" type="ORF">H310_03353</name>
</gene>
<dbReference type="EMBL" id="KI913956">
    <property type="protein sequence ID" value="ETW05620.1"/>
    <property type="molecule type" value="Genomic_DNA"/>
</dbReference>
<dbReference type="Gene3D" id="3.30.1020.10">
    <property type="entry name" value="Antioxidant, Horf6, Chain A, domain2"/>
    <property type="match status" value="1"/>
</dbReference>
<dbReference type="VEuPathDB" id="FungiDB:H310_03353"/>
<keyword evidence="2 6" id="KW-0049">Antioxidant</keyword>
<evidence type="ECO:0000256" key="2">
    <source>
        <dbReference type="ARBA" id="ARBA00022862"/>
    </source>
</evidence>
<evidence type="ECO:0000256" key="5">
    <source>
        <dbReference type="ARBA" id="ARBA00025719"/>
    </source>
</evidence>
<dbReference type="InterPro" id="IPR036249">
    <property type="entry name" value="Thioredoxin-like_sf"/>
</dbReference>
<organism evidence="9">
    <name type="scientific">Aphanomyces invadans</name>
    <dbReference type="NCBI Taxonomy" id="157072"/>
    <lineage>
        <taxon>Eukaryota</taxon>
        <taxon>Sar</taxon>
        <taxon>Stramenopiles</taxon>
        <taxon>Oomycota</taxon>
        <taxon>Saprolegniomycetes</taxon>
        <taxon>Saprolegniales</taxon>
        <taxon>Verrucalvaceae</taxon>
        <taxon>Aphanomyces</taxon>
    </lineage>
</organism>
<dbReference type="CDD" id="cd03016">
    <property type="entry name" value="PRX_1cys"/>
    <property type="match status" value="1"/>
</dbReference>
<dbReference type="AlphaFoldDB" id="A0A024UHE5"/>
<keyword evidence="4 6" id="KW-0676">Redox-active center</keyword>
<dbReference type="GO" id="GO:0051920">
    <property type="term" value="F:peroxiredoxin activity"/>
    <property type="evidence" value="ECO:0007669"/>
    <property type="project" value="InterPro"/>
</dbReference>
<dbReference type="FunFam" id="3.40.30.10:FF:000011">
    <property type="entry name" value="Peroxiredoxin PRX1"/>
    <property type="match status" value="1"/>
</dbReference>
<dbReference type="STRING" id="157072.A0A024UHE5"/>
<evidence type="ECO:0000256" key="6">
    <source>
        <dbReference type="PIRNR" id="PIRNR000239"/>
    </source>
</evidence>
<feature type="active site" description="Cysteine sulfenic acid (-SOH) intermediate; for peroxidase activity" evidence="7">
    <location>
        <position position="55"/>
    </location>
</feature>
<dbReference type="OrthoDB" id="2996783at2759"/>
<comment type="similarity">
    <text evidence="5">Belongs to the peroxiredoxin family. Prx6 subfamily.</text>
</comment>
<dbReference type="PANTHER" id="PTHR43503">
    <property type="entry name" value="MCG48959-RELATED"/>
    <property type="match status" value="1"/>
</dbReference>
<keyword evidence="1 6" id="KW-0575">Peroxidase</keyword>
<evidence type="ECO:0000256" key="3">
    <source>
        <dbReference type="ARBA" id="ARBA00023002"/>
    </source>
</evidence>
<evidence type="ECO:0000256" key="4">
    <source>
        <dbReference type="ARBA" id="ARBA00023284"/>
    </source>
</evidence>
<dbReference type="Gene3D" id="3.40.30.10">
    <property type="entry name" value="Glutaredoxin"/>
    <property type="match status" value="1"/>
</dbReference>
<dbReference type="GO" id="GO:0045454">
    <property type="term" value="P:cell redox homeostasis"/>
    <property type="evidence" value="ECO:0007669"/>
    <property type="project" value="TreeGrafter"/>
</dbReference>
<proteinExistence type="inferred from homology"/>
<dbReference type="InterPro" id="IPR000866">
    <property type="entry name" value="AhpC/TSA"/>
</dbReference>
<comment type="function">
    <text evidence="6">Thiol-specific peroxidase that catalyzes the reduction of hydrogen peroxide and organic hydroperoxides to water and alcohols, respectively.</text>
</comment>
<dbReference type="FunFam" id="3.30.1020.10:FF:000001">
    <property type="entry name" value="1-Cys peroxiredoxin"/>
    <property type="match status" value="1"/>
</dbReference>
<dbReference type="GO" id="GO:0005739">
    <property type="term" value="C:mitochondrion"/>
    <property type="evidence" value="ECO:0007669"/>
    <property type="project" value="TreeGrafter"/>
</dbReference>
<name>A0A024UHE5_9STRA</name>
<dbReference type="InterPro" id="IPR024706">
    <property type="entry name" value="Peroxiredoxin_AhpC-typ"/>
</dbReference>
<evidence type="ECO:0000313" key="9">
    <source>
        <dbReference type="EMBL" id="ETW05620.1"/>
    </source>
</evidence>
<keyword evidence="3 6" id="KW-0560">Oxidoreductase</keyword>
<sequence>MAAARIITNKRGITLGDKIEDFHFESTHGALSLKEYFNGSWGILFSHPDDFTPICTTELGELARIDNMGEFSRRNVKVIGLSCNDVDSHKRWIEDIKAYSGEDVKYPIIADKNRAIAVELGMLSSDDLDKTGLPLTVRSVFVLGPDLAIKLTLTYPASTGRNFVEILRVVDSLQLTSYQSLATPVNWVKGEKACIVPTVSDQEAVETFPKGFNTVALPSGKGYLRFTPDPSA</sequence>
<protein>
    <recommendedName>
        <fullName evidence="8">Thioredoxin domain-containing protein</fullName>
    </recommendedName>
</protein>
<reference evidence="9" key="1">
    <citation type="submission" date="2013-12" db="EMBL/GenBank/DDBJ databases">
        <title>The Genome Sequence of Aphanomyces invadans NJM9701.</title>
        <authorList>
            <consortium name="The Broad Institute Genomics Platform"/>
            <person name="Russ C."/>
            <person name="Tyler B."/>
            <person name="van West P."/>
            <person name="Dieguez-Uribeondo J."/>
            <person name="Young S.K."/>
            <person name="Zeng Q."/>
            <person name="Gargeya S."/>
            <person name="Fitzgerald M."/>
            <person name="Abouelleil A."/>
            <person name="Alvarado L."/>
            <person name="Chapman S.B."/>
            <person name="Gainer-Dewar J."/>
            <person name="Goldberg J."/>
            <person name="Griggs A."/>
            <person name="Gujja S."/>
            <person name="Hansen M."/>
            <person name="Howarth C."/>
            <person name="Imamovic A."/>
            <person name="Ireland A."/>
            <person name="Larimer J."/>
            <person name="McCowan C."/>
            <person name="Murphy C."/>
            <person name="Pearson M."/>
            <person name="Poon T.W."/>
            <person name="Priest M."/>
            <person name="Roberts A."/>
            <person name="Saif S."/>
            <person name="Shea T."/>
            <person name="Sykes S."/>
            <person name="Wortman J."/>
            <person name="Nusbaum C."/>
            <person name="Birren B."/>
        </authorList>
    </citation>
    <scope>NUCLEOTIDE SEQUENCE [LARGE SCALE GENOMIC DNA]</scope>
    <source>
        <strain evidence="9">NJM9701</strain>
    </source>
</reference>
<dbReference type="InterPro" id="IPR013766">
    <property type="entry name" value="Thioredoxin_domain"/>
</dbReference>
<feature type="domain" description="Thioredoxin" evidence="8">
    <location>
        <begin position="13"/>
        <end position="175"/>
    </location>
</feature>
<dbReference type="InterPro" id="IPR045020">
    <property type="entry name" value="PRX_1cys"/>
</dbReference>
<evidence type="ECO:0000256" key="7">
    <source>
        <dbReference type="PIRSR" id="PIRSR000239-1"/>
    </source>
</evidence>
<dbReference type="Pfam" id="PF00578">
    <property type="entry name" value="AhpC-TSA"/>
    <property type="match status" value="1"/>
</dbReference>
<dbReference type="eggNOG" id="KOG0854">
    <property type="taxonomic scope" value="Eukaryota"/>
</dbReference>
<evidence type="ECO:0000259" key="8">
    <source>
        <dbReference type="PROSITE" id="PS51352"/>
    </source>
</evidence>
<dbReference type="GeneID" id="20080403"/>
<evidence type="ECO:0000256" key="1">
    <source>
        <dbReference type="ARBA" id="ARBA00022559"/>
    </source>
</evidence>
<dbReference type="PIRSF" id="PIRSF000239">
    <property type="entry name" value="AHPC"/>
    <property type="match status" value="1"/>
</dbReference>
<dbReference type="RefSeq" id="XP_008865397.1">
    <property type="nucleotide sequence ID" value="XM_008867175.1"/>
</dbReference>
<accession>A0A024UHE5</accession>